<dbReference type="EMBL" id="CAJHIT010000005">
    <property type="protein sequence ID" value="CAD6501149.1"/>
    <property type="molecule type" value="Genomic_DNA"/>
</dbReference>
<evidence type="ECO:0000313" key="2">
    <source>
        <dbReference type="EMBL" id="CAD6501149.1"/>
    </source>
</evidence>
<organism evidence="2 3">
    <name type="scientific">Blumeria graminis f. sp. triticale</name>
    <dbReference type="NCBI Taxonomy" id="1689686"/>
    <lineage>
        <taxon>Eukaryota</taxon>
        <taxon>Fungi</taxon>
        <taxon>Dikarya</taxon>
        <taxon>Ascomycota</taxon>
        <taxon>Pezizomycotina</taxon>
        <taxon>Leotiomycetes</taxon>
        <taxon>Erysiphales</taxon>
        <taxon>Erysiphaceae</taxon>
        <taxon>Blumeria</taxon>
    </lineage>
</organism>
<evidence type="ECO:0000313" key="3">
    <source>
        <dbReference type="Proteomes" id="UP000683417"/>
    </source>
</evidence>
<protein>
    <submittedName>
        <fullName evidence="2">BgTH12-01403</fullName>
    </submittedName>
</protein>
<name>A0A9W4DG39_BLUGR</name>
<evidence type="ECO:0000256" key="1">
    <source>
        <dbReference type="SAM" id="SignalP"/>
    </source>
</evidence>
<reference evidence="2" key="1">
    <citation type="submission" date="2020-10" db="EMBL/GenBank/DDBJ databases">
        <authorList>
            <person name="Muller C M."/>
        </authorList>
    </citation>
    <scope>NUCLEOTIDE SEQUENCE</scope>
    <source>
        <strain evidence="2">THUN-12</strain>
    </source>
</reference>
<keyword evidence="1" id="KW-0732">Signal</keyword>
<dbReference type="Proteomes" id="UP000683417">
    <property type="component" value="Unassembled WGS sequence"/>
</dbReference>
<feature type="signal peptide" evidence="1">
    <location>
        <begin position="1"/>
        <end position="24"/>
    </location>
</feature>
<proteinExistence type="predicted"/>
<comment type="caution">
    <text evidence="2">The sequence shown here is derived from an EMBL/GenBank/DDBJ whole genome shotgun (WGS) entry which is preliminary data.</text>
</comment>
<feature type="chain" id="PRO_5040992206" evidence="1">
    <location>
        <begin position="25"/>
        <end position="108"/>
    </location>
</feature>
<accession>A0A9W4DG39</accession>
<sequence>MKILSAISASTFPVLLLLGTVVQGYVLKCATGKEFDNRHIGELASQAEYQYNHHSYPLGPDGRICKAHEFDIPLAHTRATISYLVQVCESMEGYRLYEWYNSKWVICE</sequence>
<gene>
    <name evidence="2" type="ORF">BGTH12_LOCUS2507</name>
</gene>
<dbReference type="AlphaFoldDB" id="A0A9W4DG39"/>